<proteinExistence type="predicted"/>
<name>A0ABT5FG62_9GAMM</name>
<evidence type="ECO:0008006" key="3">
    <source>
        <dbReference type="Google" id="ProtNLM"/>
    </source>
</evidence>
<dbReference type="EMBL" id="JAQOMS010000002">
    <property type="protein sequence ID" value="MDC2890351.1"/>
    <property type="molecule type" value="Genomic_DNA"/>
</dbReference>
<protein>
    <recommendedName>
        <fullName evidence="3">VCBS repeat-containing protein</fullName>
    </recommendedName>
</protein>
<comment type="caution">
    <text evidence="1">The sequence shown here is derived from an EMBL/GenBank/DDBJ whole genome shotgun (WGS) entry which is preliminary data.</text>
</comment>
<organism evidence="1 2">
    <name type="scientific">Psychrosphaera algicola</name>
    <dbReference type="NCBI Taxonomy" id="3023714"/>
    <lineage>
        <taxon>Bacteria</taxon>
        <taxon>Pseudomonadati</taxon>
        <taxon>Pseudomonadota</taxon>
        <taxon>Gammaproteobacteria</taxon>
        <taxon>Alteromonadales</taxon>
        <taxon>Pseudoalteromonadaceae</taxon>
        <taxon>Psychrosphaera</taxon>
    </lineage>
</organism>
<dbReference type="RefSeq" id="WP_272181565.1">
    <property type="nucleotide sequence ID" value="NZ_JAQOMS010000002.1"/>
</dbReference>
<dbReference type="SUPFAM" id="SSF69318">
    <property type="entry name" value="Integrin alpha N-terminal domain"/>
    <property type="match status" value="1"/>
</dbReference>
<accession>A0ABT5FG62</accession>
<evidence type="ECO:0000313" key="2">
    <source>
        <dbReference type="Proteomes" id="UP001528411"/>
    </source>
</evidence>
<reference evidence="1 2" key="1">
    <citation type="submission" date="2023-01" db="EMBL/GenBank/DDBJ databases">
        <title>Psychrosphaera sp. nov., isolated from marine algae.</title>
        <authorList>
            <person name="Bayburt H."/>
            <person name="Choi B.J."/>
            <person name="Kim J.M."/>
            <person name="Choi D.G."/>
            <person name="Jeon C.O."/>
        </authorList>
    </citation>
    <scope>NUCLEOTIDE SEQUENCE [LARGE SCALE GENOMIC DNA]</scope>
    <source>
        <strain evidence="1 2">G1-22</strain>
    </source>
</reference>
<keyword evidence="2" id="KW-1185">Reference proteome</keyword>
<gene>
    <name evidence="1" type="ORF">PN838_18305</name>
</gene>
<evidence type="ECO:0000313" key="1">
    <source>
        <dbReference type="EMBL" id="MDC2890351.1"/>
    </source>
</evidence>
<sequence>MQSFCRWVPNDTDFEAFDTTNTAYSGAKNTEYTLIFDIDGNGIDDFVYPDGSEWKARLMSTNAVGNTVSLASWATNEKEHALTIDFNGDGIRDLLYATSDTSNWQVVSYILRYKLS</sequence>
<dbReference type="InterPro" id="IPR028994">
    <property type="entry name" value="Integrin_alpha_N"/>
</dbReference>
<dbReference type="Proteomes" id="UP001528411">
    <property type="component" value="Unassembled WGS sequence"/>
</dbReference>